<organism evidence="1">
    <name type="scientific">Nyctotherus ovalis</name>
    <name type="common">Ciliate protozoan</name>
    <dbReference type="NCBI Taxonomy" id="70075"/>
    <lineage>
        <taxon>Eukaryota</taxon>
        <taxon>Sar</taxon>
        <taxon>Alveolata</taxon>
        <taxon>Ciliophora</taxon>
        <taxon>Intramacronucleata</taxon>
        <taxon>Armophorea</taxon>
        <taxon>Clevelandellida</taxon>
        <taxon>Nyctotheridae</taxon>
        <taxon>Nyctotherus</taxon>
    </lineage>
</organism>
<reference evidence="1" key="1">
    <citation type="journal article" date="2011" name="Mol. Biol. Evol.">
        <title>The Organellar Genome and Metabolic Potential of the Hydrogen-Producing Mitochondrion of Nyctotherus ovalis.</title>
        <authorList>
            <person name="de Graaf R.M."/>
            <person name="Ricard G."/>
            <person name="van Alen T.A."/>
            <person name="Duarte I."/>
            <person name="Dutilh B.E."/>
            <person name="Burgtorf C."/>
            <person name="Kuiper J.W."/>
            <person name="van der Staay G.W."/>
            <person name="Tielens A.G."/>
            <person name="Huynen M.A."/>
            <person name="Hackstein J.H."/>
        </authorList>
    </citation>
    <scope>NUCLEOTIDE SEQUENCE</scope>
</reference>
<proteinExistence type="predicted"/>
<dbReference type="AlphaFoldDB" id="F1AAJ8"/>
<accession>F1AAJ8</accession>
<evidence type="ECO:0000313" key="1">
    <source>
        <dbReference type="EMBL" id="ADN85876.1"/>
    </source>
</evidence>
<geneLocation type="mitochondrion" evidence="1"/>
<name>F1AAJ8_NYCOV</name>
<sequence length="249" mass="28919">MGAPRGRKTATRRALQCEYYKQTQLHAALPGARNIYKPVTPVQVLCNCAKTTPLEDLLIYREALQQLVQLPHACRTPQKNELEQNSPQATQNIVYPVKLVASMFQQIPLKLARRSVAATERHYDYNRYSWAAQIKKQTTYCLTDGTAVWQHARFQRTNLLQYLYIRECEEIYLDDCSEVIIEKPRWRDKLFKLVRRRTERKVPAPRVRTSTPTIVTPWCYTTVTGVRASGTFLSGDSDCITIRQFCRFN</sequence>
<protein>
    <submittedName>
        <fullName evidence="1">Uncharacterized protein orf249</fullName>
    </submittedName>
</protein>
<dbReference type="EMBL" id="GU057832">
    <property type="protein sequence ID" value="ADN85876.1"/>
    <property type="molecule type" value="Genomic_DNA"/>
</dbReference>
<gene>
    <name evidence="1" type="primary">orf249</name>
</gene>
<keyword evidence="1" id="KW-0496">Mitochondrion</keyword>